<dbReference type="EMBL" id="BARW01013994">
    <property type="protein sequence ID" value="GAI73015.1"/>
    <property type="molecule type" value="Genomic_DNA"/>
</dbReference>
<protein>
    <submittedName>
        <fullName evidence="1">Uncharacterized protein</fullName>
    </submittedName>
</protein>
<evidence type="ECO:0000313" key="1">
    <source>
        <dbReference type="EMBL" id="GAI73015.1"/>
    </source>
</evidence>
<proteinExistence type="predicted"/>
<name>X1SC83_9ZZZZ</name>
<comment type="caution">
    <text evidence="1">The sequence shown here is derived from an EMBL/GenBank/DDBJ whole genome shotgun (WGS) entry which is preliminary data.</text>
</comment>
<reference evidence="1" key="1">
    <citation type="journal article" date="2014" name="Front. Microbiol.">
        <title>High frequency of phylogenetically diverse reductive dehalogenase-homologous genes in deep subseafloor sedimentary metagenomes.</title>
        <authorList>
            <person name="Kawai M."/>
            <person name="Futagami T."/>
            <person name="Toyoda A."/>
            <person name="Takaki Y."/>
            <person name="Nishi S."/>
            <person name="Hori S."/>
            <person name="Arai W."/>
            <person name="Tsubouchi T."/>
            <person name="Morono Y."/>
            <person name="Uchiyama I."/>
            <person name="Ito T."/>
            <person name="Fujiyama A."/>
            <person name="Inagaki F."/>
            <person name="Takami H."/>
        </authorList>
    </citation>
    <scope>NUCLEOTIDE SEQUENCE</scope>
    <source>
        <strain evidence="1">Expedition CK06-06</strain>
    </source>
</reference>
<sequence length="67" mass="7360">MGSTTGAVDYRLGEENLPDYFVVWGILISCRSPACLEAMRLTVRLGTILPTLPNEVNGMDRIFKGIS</sequence>
<feature type="non-terminal residue" evidence="1">
    <location>
        <position position="67"/>
    </location>
</feature>
<dbReference type="AlphaFoldDB" id="X1SC83"/>
<organism evidence="1">
    <name type="scientific">marine sediment metagenome</name>
    <dbReference type="NCBI Taxonomy" id="412755"/>
    <lineage>
        <taxon>unclassified sequences</taxon>
        <taxon>metagenomes</taxon>
        <taxon>ecological metagenomes</taxon>
    </lineage>
</organism>
<accession>X1SC83</accession>
<gene>
    <name evidence="1" type="ORF">S12H4_25188</name>
</gene>